<sequence length="278" mass="32015">MSHLPLTDTPMAAFPEPCWLPNKTSPLPETPRSKIVDDNVESKHQECKSPMHVIKEWLPFCEEELTPKQGLEFANLKECEKFYKSYAHHVGFSVHKSSFKKGKGGLQKHRYFVCCKQGFKRTQTNVHSNRKVKLTREGCNVMVGFRRTKDGKYELFKFHEGHTHVLSTPRKHHMLNSNNGVNSVHRTLFKSLTRANIGPSKANRIIKEQMGGSQNVGCSKQDLENFQRDLKAFIKDSDAQMFIKNCKRKKEVHSSFYFVYALESDGILKHVFWTDGLA</sequence>
<dbReference type="PANTHER" id="PTHR47718">
    <property type="entry name" value="OS01G0519700 PROTEIN"/>
    <property type="match status" value="1"/>
</dbReference>
<evidence type="ECO:0000259" key="1">
    <source>
        <dbReference type="Pfam" id="PF03101"/>
    </source>
</evidence>
<dbReference type="OrthoDB" id="2402896at2759"/>
<reference evidence="2" key="1">
    <citation type="submission" date="2022-04" db="EMBL/GenBank/DDBJ databases">
        <title>Carnegiea gigantea Genome sequencing and assembly v2.</title>
        <authorList>
            <person name="Copetti D."/>
            <person name="Sanderson M.J."/>
            <person name="Burquez A."/>
            <person name="Wojciechowski M.F."/>
        </authorList>
    </citation>
    <scope>NUCLEOTIDE SEQUENCE</scope>
    <source>
        <strain evidence="2">SGP5-SGP5p</strain>
        <tissue evidence="2">Aerial part</tissue>
    </source>
</reference>
<dbReference type="PANTHER" id="PTHR47718:SF18">
    <property type="entry name" value="PROTEIN FAR1-RELATED SEQUENCE 5-LIKE"/>
    <property type="match status" value="1"/>
</dbReference>
<gene>
    <name evidence="2" type="ORF">Cgig2_026441</name>
</gene>
<feature type="domain" description="FAR1" evidence="1">
    <location>
        <begin position="81"/>
        <end position="166"/>
    </location>
</feature>
<dbReference type="Proteomes" id="UP001153076">
    <property type="component" value="Unassembled WGS sequence"/>
</dbReference>
<evidence type="ECO:0000313" key="3">
    <source>
        <dbReference type="Proteomes" id="UP001153076"/>
    </source>
</evidence>
<dbReference type="Pfam" id="PF03101">
    <property type="entry name" value="FAR1"/>
    <property type="match status" value="1"/>
</dbReference>
<keyword evidence="3" id="KW-1185">Reference proteome</keyword>
<organism evidence="2 3">
    <name type="scientific">Carnegiea gigantea</name>
    <dbReference type="NCBI Taxonomy" id="171969"/>
    <lineage>
        <taxon>Eukaryota</taxon>
        <taxon>Viridiplantae</taxon>
        <taxon>Streptophyta</taxon>
        <taxon>Embryophyta</taxon>
        <taxon>Tracheophyta</taxon>
        <taxon>Spermatophyta</taxon>
        <taxon>Magnoliopsida</taxon>
        <taxon>eudicotyledons</taxon>
        <taxon>Gunneridae</taxon>
        <taxon>Pentapetalae</taxon>
        <taxon>Caryophyllales</taxon>
        <taxon>Cactineae</taxon>
        <taxon>Cactaceae</taxon>
        <taxon>Cactoideae</taxon>
        <taxon>Echinocereeae</taxon>
        <taxon>Carnegiea</taxon>
    </lineage>
</organism>
<protein>
    <recommendedName>
        <fullName evidence="1">FAR1 domain-containing protein</fullName>
    </recommendedName>
</protein>
<evidence type="ECO:0000313" key="2">
    <source>
        <dbReference type="EMBL" id="KAJ8446943.1"/>
    </source>
</evidence>
<proteinExistence type="predicted"/>
<dbReference type="InterPro" id="IPR004330">
    <property type="entry name" value="FAR1_DNA_bnd_dom"/>
</dbReference>
<comment type="caution">
    <text evidence="2">The sequence shown here is derived from an EMBL/GenBank/DDBJ whole genome shotgun (WGS) entry which is preliminary data.</text>
</comment>
<dbReference type="EMBL" id="JAKOGI010000045">
    <property type="protein sequence ID" value="KAJ8446943.1"/>
    <property type="molecule type" value="Genomic_DNA"/>
</dbReference>
<accession>A0A9Q1KQB4</accession>
<dbReference type="AlphaFoldDB" id="A0A9Q1KQB4"/>
<name>A0A9Q1KQB4_9CARY</name>